<sequence length="108" mass="12064">MAPVVSQRPLRKLETTQSQSERYSYGPKPVLSRYILKANNSATSELWFKAGRGPHSEARTSNPLEFTWATPHPALRSLGSVATRELHEPSPKHGPSKAPEKEEEEEEA</sequence>
<dbReference type="EMBL" id="CAUYUJ010014677">
    <property type="protein sequence ID" value="CAK0844599.1"/>
    <property type="molecule type" value="Genomic_DNA"/>
</dbReference>
<protein>
    <submittedName>
        <fullName evidence="2">Uncharacterized protein</fullName>
    </submittedName>
</protein>
<evidence type="ECO:0000256" key="1">
    <source>
        <dbReference type="SAM" id="MobiDB-lite"/>
    </source>
</evidence>
<reference evidence="2" key="1">
    <citation type="submission" date="2023-10" db="EMBL/GenBank/DDBJ databases">
        <authorList>
            <person name="Chen Y."/>
            <person name="Shah S."/>
            <person name="Dougan E. K."/>
            <person name="Thang M."/>
            <person name="Chan C."/>
        </authorList>
    </citation>
    <scope>NUCLEOTIDE SEQUENCE [LARGE SCALE GENOMIC DNA]</scope>
</reference>
<evidence type="ECO:0000313" key="2">
    <source>
        <dbReference type="EMBL" id="CAK0844599.1"/>
    </source>
</evidence>
<evidence type="ECO:0000313" key="3">
    <source>
        <dbReference type="Proteomes" id="UP001189429"/>
    </source>
</evidence>
<accession>A0ABN9TGH0</accession>
<proteinExistence type="predicted"/>
<feature type="region of interest" description="Disordered" evidence="1">
    <location>
        <begin position="76"/>
        <end position="108"/>
    </location>
</feature>
<keyword evidence="3" id="KW-1185">Reference proteome</keyword>
<organism evidence="2 3">
    <name type="scientific">Prorocentrum cordatum</name>
    <dbReference type="NCBI Taxonomy" id="2364126"/>
    <lineage>
        <taxon>Eukaryota</taxon>
        <taxon>Sar</taxon>
        <taxon>Alveolata</taxon>
        <taxon>Dinophyceae</taxon>
        <taxon>Prorocentrales</taxon>
        <taxon>Prorocentraceae</taxon>
        <taxon>Prorocentrum</taxon>
    </lineage>
</organism>
<name>A0ABN9TGH0_9DINO</name>
<gene>
    <name evidence="2" type="ORF">PCOR1329_LOCUS38666</name>
</gene>
<dbReference type="Proteomes" id="UP001189429">
    <property type="component" value="Unassembled WGS sequence"/>
</dbReference>
<feature type="region of interest" description="Disordered" evidence="1">
    <location>
        <begin position="1"/>
        <end position="25"/>
    </location>
</feature>
<comment type="caution">
    <text evidence="2">The sequence shown here is derived from an EMBL/GenBank/DDBJ whole genome shotgun (WGS) entry which is preliminary data.</text>
</comment>